<evidence type="ECO:0000313" key="2">
    <source>
        <dbReference type="Proteomes" id="UP000176604"/>
    </source>
</evidence>
<dbReference type="AlphaFoldDB" id="A0A1F7UH97"/>
<dbReference type="Proteomes" id="UP000176604">
    <property type="component" value="Unassembled WGS sequence"/>
</dbReference>
<dbReference type="PANTHER" id="PTHR40080:SF1">
    <property type="entry name" value="TRPR-LIKE PROTEIN YERC_YECD"/>
    <property type="match status" value="1"/>
</dbReference>
<proteinExistence type="predicted"/>
<dbReference type="EMBL" id="MGEF01000054">
    <property type="protein sequence ID" value="OGL77656.1"/>
    <property type="molecule type" value="Genomic_DNA"/>
</dbReference>
<dbReference type="Pfam" id="PF01371">
    <property type="entry name" value="Trp_repressor"/>
    <property type="match status" value="1"/>
</dbReference>
<dbReference type="STRING" id="1802397.A3J43_01940"/>
<dbReference type="Gene3D" id="1.10.1270.10">
    <property type="entry name" value="TrpR-like"/>
    <property type="match status" value="1"/>
</dbReference>
<protein>
    <recommendedName>
        <fullName evidence="3">TrpR, YerC/YecD</fullName>
    </recommendedName>
</protein>
<dbReference type="InterPro" id="IPR000831">
    <property type="entry name" value="Trp_repress"/>
</dbReference>
<dbReference type="InterPro" id="IPR038116">
    <property type="entry name" value="TrpR-like_sf"/>
</dbReference>
<organism evidence="1 2">
    <name type="scientific">Candidatus Uhrbacteria bacterium RIFCSPHIGHO2_12_FULL_54_23</name>
    <dbReference type="NCBI Taxonomy" id="1802397"/>
    <lineage>
        <taxon>Bacteria</taxon>
        <taxon>Candidatus Uhriibacteriota</taxon>
    </lineage>
</organism>
<sequence length="97" mass="11193">MKTQFLSNNKETKELRHAVLLLKNADEAARFFRDLLTPEEIREFGRRWSAAQLIDKGVSYRTVARQTGLSTATITRVARWLKKGMGGYALVLKRLKR</sequence>
<dbReference type="GO" id="GO:0003700">
    <property type="term" value="F:DNA-binding transcription factor activity"/>
    <property type="evidence" value="ECO:0007669"/>
    <property type="project" value="InterPro"/>
</dbReference>
<comment type="caution">
    <text evidence="1">The sequence shown here is derived from an EMBL/GenBank/DDBJ whole genome shotgun (WGS) entry which is preliminary data.</text>
</comment>
<evidence type="ECO:0000313" key="1">
    <source>
        <dbReference type="EMBL" id="OGL77656.1"/>
    </source>
</evidence>
<evidence type="ECO:0008006" key="3">
    <source>
        <dbReference type="Google" id="ProtNLM"/>
    </source>
</evidence>
<dbReference type="NCBIfam" id="TIGR02531">
    <property type="entry name" value="yecD_yerC"/>
    <property type="match status" value="1"/>
</dbReference>
<dbReference type="InterPro" id="IPR013368">
    <property type="entry name" value="YecD_YerC"/>
</dbReference>
<reference evidence="1 2" key="1">
    <citation type="journal article" date="2016" name="Nat. Commun.">
        <title>Thousands of microbial genomes shed light on interconnected biogeochemical processes in an aquifer system.</title>
        <authorList>
            <person name="Anantharaman K."/>
            <person name="Brown C.T."/>
            <person name="Hug L.A."/>
            <person name="Sharon I."/>
            <person name="Castelle C.J."/>
            <person name="Probst A.J."/>
            <person name="Thomas B.C."/>
            <person name="Singh A."/>
            <person name="Wilkins M.J."/>
            <person name="Karaoz U."/>
            <person name="Brodie E.L."/>
            <person name="Williams K.H."/>
            <person name="Hubbard S.S."/>
            <person name="Banfield J.F."/>
        </authorList>
    </citation>
    <scope>NUCLEOTIDE SEQUENCE [LARGE SCALE GENOMIC DNA]</scope>
</reference>
<dbReference type="InterPro" id="IPR010921">
    <property type="entry name" value="Trp_repressor/repl_initiator"/>
</dbReference>
<dbReference type="SUPFAM" id="SSF48295">
    <property type="entry name" value="TrpR-like"/>
    <property type="match status" value="1"/>
</dbReference>
<accession>A0A1F7UH97</accession>
<gene>
    <name evidence="1" type="ORF">A3J43_01940</name>
</gene>
<name>A0A1F7UH97_9BACT</name>
<dbReference type="GO" id="GO:0043565">
    <property type="term" value="F:sequence-specific DNA binding"/>
    <property type="evidence" value="ECO:0007669"/>
    <property type="project" value="InterPro"/>
</dbReference>
<dbReference type="PANTHER" id="PTHR40080">
    <property type="entry name" value="LMO1763 PROTEIN"/>
    <property type="match status" value="1"/>
</dbReference>
<dbReference type="PIRSF" id="PIRSF012508">
    <property type="entry name" value="YerC"/>
    <property type="match status" value="1"/>
</dbReference>